<name>A0A382HGP9_9ZZZZ</name>
<protein>
    <recommendedName>
        <fullName evidence="1">PurE domain-containing protein</fullName>
    </recommendedName>
</protein>
<dbReference type="EMBL" id="UINC01061174">
    <property type="protein sequence ID" value="SVB86468.1"/>
    <property type="molecule type" value="Genomic_DNA"/>
</dbReference>
<feature type="non-terminal residue" evidence="2">
    <location>
        <position position="188"/>
    </location>
</feature>
<dbReference type="InterPro" id="IPR000031">
    <property type="entry name" value="PurE_dom"/>
</dbReference>
<dbReference type="InterPro" id="IPR039476">
    <property type="entry name" value="P2CMN_synthase_LarB"/>
</dbReference>
<evidence type="ECO:0000259" key="1">
    <source>
        <dbReference type="SMART" id="SM01001"/>
    </source>
</evidence>
<dbReference type="PANTHER" id="PTHR43064:SF1">
    <property type="entry name" value="SLL1489 PROTEIN"/>
    <property type="match status" value="1"/>
</dbReference>
<sequence>MKIDEQRIRELLENIQSGQTDVDSGVAELRGLPFEDLGFARVDHHRSIRQGFPEVILGQGKTPQQIADISYAIMSRSGKLLVTRASEDAFIAVKKQLPEAEYEQSARIITAGRPKNEARVPGVLIACAGTSDLPVAIEAALTAEMMGCVAERIFDVGVAGIHRLFDKLDNLNEARAIVAVAGMEGALP</sequence>
<dbReference type="SUPFAM" id="SSF52255">
    <property type="entry name" value="N5-CAIR mutase (phosphoribosylaminoimidazole carboxylase, PurE)"/>
    <property type="match status" value="1"/>
</dbReference>
<dbReference type="SMART" id="SM01001">
    <property type="entry name" value="AIRC"/>
    <property type="match status" value="1"/>
</dbReference>
<reference evidence="2" key="1">
    <citation type="submission" date="2018-05" db="EMBL/GenBank/DDBJ databases">
        <authorList>
            <person name="Lanie J.A."/>
            <person name="Ng W.-L."/>
            <person name="Kazmierczak K.M."/>
            <person name="Andrzejewski T.M."/>
            <person name="Davidsen T.M."/>
            <person name="Wayne K.J."/>
            <person name="Tettelin H."/>
            <person name="Glass J.I."/>
            <person name="Rusch D."/>
            <person name="Podicherti R."/>
            <person name="Tsui H.-C.T."/>
            <person name="Winkler M.E."/>
        </authorList>
    </citation>
    <scope>NUCLEOTIDE SEQUENCE</scope>
</reference>
<dbReference type="PANTHER" id="PTHR43064">
    <property type="entry name" value="PHOSPHORIBOSYLAMINOIMIDAZOLE CARBOXYLASE-RELATED"/>
    <property type="match status" value="1"/>
</dbReference>
<proteinExistence type="predicted"/>
<dbReference type="GO" id="GO:0016787">
    <property type="term" value="F:hydrolase activity"/>
    <property type="evidence" value="ECO:0007669"/>
    <property type="project" value="InterPro"/>
</dbReference>
<dbReference type="AlphaFoldDB" id="A0A382HGP9"/>
<feature type="domain" description="PurE" evidence="1">
    <location>
        <begin position="121"/>
        <end position="188"/>
    </location>
</feature>
<accession>A0A382HGP9</accession>
<dbReference type="Gene3D" id="3.40.50.1970">
    <property type="match status" value="1"/>
</dbReference>
<dbReference type="GO" id="GO:0006189">
    <property type="term" value="P:'de novo' IMP biosynthetic process"/>
    <property type="evidence" value="ECO:0007669"/>
    <property type="project" value="InterPro"/>
</dbReference>
<gene>
    <name evidence="2" type="ORF">METZ01_LOCUS239322</name>
</gene>
<organism evidence="2">
    <name type="scientific">marine metagenome</name>
    <dbReference type="NCBI Taxonomy" id="408172"/>
    <lineage>
        <taxon>unclassified sequences</taxon>
        <taxon>metagenomes</taxon>
        <taxon>ecological metagenomes</taxon>
    </lineage>
</organism>
<evidence type="ECO:0000313" key="2">
    <source>
        <dbReference type="EMBL" id="SVB86468.1"/>
    </source>
</evidence>